<dbReference type="PANTHER" id="PTHR10472:SF5">
    <property type="entry name" value="D-AMINOACYL-TRNA DEACYLASE 1"/>
    <property type="match status" value="1"/>
</dbReference>
<name>A0ABV8DCS7_9BURK</name>
<protein>
    <recommendedName>
        <fullName evidence="2">D-aminoacyl-tRNA deacylase</fullName>
        <shortName evidence="2">DTD</shortName>
        <ecNumber evidence="2">3.1.1.96</ecNumber>
    </recommendedName>
    <alternativeName>
        <fullName evidence="2">Gly-tRNA(Ala) deacylase</fullName>
        <ecNumber evidence="2">3.1.1.-</ecNumber>
    </alternativeName>
</protein>
<comment type="catalytic activity">
    <reaction evidence="2">
        <text>glycyl-tRNA(Ala) + H2O = tRNA(Ala) + glycine + H(+)</text>
        <dbReference type="Rhea" id="RHEA:53744"/>
        <dbReference type="Rhea" id="RHEA-COMP:9657"/>
        <dbReference type="Rhea" id="RHEA-COMP:13640"/>
        <dbReference type="ChEBI" id="CHEBI:15377"/>
        <dbReference type="ChEBI" id="CHEBI:15378"/>
        <dbReference type="ChEBI" id="CHEBI:57305"/>
        <dbReference type="ChEBI" id="CHEBI:78442"/>
        <dbReference type="ChEBI" id="CHEBI:78522"/>
    </reaction>
</comment>
<dbReference type="EMBL" id="JBHSAJ010000048">
    <property type="protein sequence ID" value="MFC3936147.1"/>
    <property type="molecule type" value="Genomic_DNA"/>
</dbReference>
<keyword evidence="2" id="KW-0694">RNA-binding</keyword>
<comment type="subcellular location">
    <subcellularLocation>
        <location evidence="2">Cytoplasm</location>
    </subcellularLocation>
</comment>
<sequence length="155" mass="16301">MISVLQRVREARVEVNGQTVGAIGAGLLVLVCAERGDTEMEADKLLAKILKLRIFSDAAGKMNQSVQDTGGGLLLVSQFTLAADTTGGNRPSFTQAAAPDEGRRLYDYVVAQARKVHPKVATGQFAADMQVHLINDGPVTIPLRMAPSLATAAAG</sequence>
<keyword evidence="4" id="KW-1185">Reference proteome</keyword>
<comment type="function">
    <text evidence="2">An aminoacyl-tRNA editing enzyme that deacylates mischarged D-aminoacyl-tRNAs. Also deacylates mischarged glycyl-tRNA(Ala), protecting cells against glycine mischarging by AlaRS. Acts via tRNA-based rather than protein-based catalysis; rejects L-amino acids rather than detecting D-amino acids in the active site. By recycling D-aminoacyl-tRNA to D-amino acids and free tRNA molecules, this enzyme counteracts the toxicity associated with the formation of D-aminoacyl-tRNA entities in vivo and helps enforce protein L-homochirality.</text>
</comment>
<dbReference type="GO" id="GO:0051499">
    <property type="term" value="F:D-aminoacyl-tRNA deacylase activity"/>
    <property type="evidence" value="ECO:0007669"/>
    <property type="project" value="UniProtKB-EC"/>
</dbReference>
<dbReference type="SUPFAM" id="SSF69500">
    <property type="entry name" value="DTD-like"/>
    <property type="match status" value="1"/>
</dbReference>
<evidence type="ECO:0000313" key="4">
    <source>
        <dbReference type="Proteomes" id="UP001595693"/>
    </source>
</evidence>
<dbReference type="HAMAP" id="MF_00518">
    <property type="entry name" value="Deacylase_Dtd"/>
    <property type="match status" value="1"/>
</dbReference>
<organism evidence="3 4">
    <name type="scientific">Acidovorax facilis</name>
    <dbReference type="NCBI Taxonomy" id="12917"/>
    <lineage>
        <taxon>Bacteria</taxon>
        <taxon>Pseudomonadati</taxon>
        <taxon>Pseudomonadota</taxon>
        <taxon>Betaproteobacteria</taxon>
        <taxon>Burkholderiales</taxon>
        <taxon>Comamonadaceae</taxon>
        <taxon>Acidovorax</taxon>
    </lineage>
</organism>
<proteinExistence type="inferred from homology"/>
<dbReference type="EC" id="3.1.1.96" evidence="2"/>
<gene>
    <name evidence="2 3" type="primary">dtd</name>
    <name evidence="3" type="ORF">ACFOW3_16155</name>
</gene>
<dbReference type="Gene3D" id="3.50.80.10">
    <property type="entry name" value="D-tyrosyl-tRNA(Tyr) deacylase"/>
    <property type="match status" value="1"/>
</dbReference>
<comment type="caution">
    <text evidence="3">The sequence shown here is derived from an EMBL/GenBank/DDBJ whole genome shotgun (WGS) entry which is preliminary data.</text>
</comment>
<comment type="domain">
    <text evidence="2">A Gly-cisPro motif from one monomer fits into the active site of the other monomer to allow specific chiral rejection of L-amino acids.</text>
</comment>
<feature type="short sequence motif" description="Gly-cisPro motif, important for rejection of L-amino acids" evidence="2">
    <location>
        <begin position="137"/>
        <end position="138"/>
    </location>
</feature>
<keyword evidence="2" id="KW-0820">tRNA-binding</keyword>
<dbReference type="Pfam" id="PF02580">
    <property type="entry name" value="Tyr_Deacylase"/>
    <property type="match status" value="1"/>
</dbReference>
<accession>A0ABV8DCS7</accession>
<comment type="catalytic activity">
    <reaction evidence="2">
        <text>a D-aminoacyl-tRNA + H2O = a tRNA + a D-alpha-amino acid + H(+)</text>
        <dbReference type="Rhea" id="RHEA:13953"/>
        <dbReference type="Rhea" id="RHEA-COMP:10123"/>
        <dbReference type="Rhea" id="RHEA-COMP:10124"/>
        <dbReference type="ChEBI" id="CHEBI:15377"/>
        <dbReference type="ChEBI" id="CHEBI:15378"/>
        <dbReference type="ChEBI" id="CHEBI:59871"/>
        <dbReference type="ChEBI" id="CHEBI:78442"/>
        <dbReference type="ChEBI" id="CHEBI:79333"/>
        <dbReference type="EC" id="3.1.1.96"/>
    </reaction>
</comment>
<dbReference type="CDD" id="cd00563">
    <property type="entry name" value="Dtyr_deacylase"/>
    <property type="match status" value="1"/>
</dbReference>
<reference evidence="4" key="1">
    <citation type="journal article" date="2019" name="Int. J. Syst. Evol. Microbiol.">
        <title>The Global Catalogue of Microorganisms (GCM) 10K type strain sequencing project: providing services to taxonomists for standard genome sequencing and annotation.</title>
        <authorList>
            <consortium name="The Broad Institute Genomics Platform"/>
            <consortium name="The Broad Institute Genome Sequencing Center for Infectious Disease"/>
            <person name="Wu L."/>
            <person name="Ma J."/>
        </authorList>
    </citation>
    <scope>NUCLEOTIDE SEQUENCE [LARGE SCALE GENOMIC DNA]</scope>
    <source>
        <strain evidence="4">CCUG 2113</strain>
    </source>
</reference>
<evidence type="ECO:0000256" key="1">
    <source>
        <dbReference type="ARBA" id="ARBA00009673"/>
    </source>
</evidence>
<evidence type="ECO:0000313" key="3">
    <source>
        <dbReference type="EMBL" id="MFC3936147.1"/>
    </source>
</evidence>
<dbReference type="NCBIfam" id="TIGR00256">
    <property type="entry name" value="D-aminoacyl-tRNA deacylase"/>
    <property type="match status" value="1"/>
</dbReference>
<dbReference type="RefSeq" id="WP_055396374.1">
    <property type="nucleotide sequence ID" value="NZ_CP192460.1"/>
</dbReference>
<evidence type="ECO:0000256" key="2">
    <source>
        <dbReference type="HAMAP-Rule" id="MF_00518"/>
    </source>
</evidence>
<dbReference type="EC" id="3.1.1.-" evidence="2"/>
<comment type="similarity">
    <text evidence="1 2">Belongs to the DTD family.</text>
</comment>
<dbReference type="InterPro" id="IPR023509">
    <property type="entry name" value="DTD-like_sf"/>
</dbReference>
<keyword evidence="2" id="KW-0963">Cytoplasm</keyword>
<keyword evidence="2 3" id="KW-0378">Hydrolase</keyword>
<comment type="subunit">
    <text evidence="2">Homodimer.</text>
</comment>
<dbReference type="Proteomes" id="UP001595693">
    <property type="component" value="Unassembled WGS sequence"/>
</dbReference>
<dbReference type="InterPro" id="IPR003732">
    <property type="entry name" value="Daa-tRNA_deacyls_DTD"/>
</dbReference>
<dbReference type="PANTHER" id="PTHR10472">
    <property type="entry name" value="D-TYROSYL-TRNA TYR DEACYLASE"/>
    <property type="match status" value="1"/>
</dbReference>